<dbReference type="SUPFAM" id="SSF48403">
    <property type="entry name" value="Ankyrin repeat"/>
    <property type="match status" value="1"/>
</dbReference>
<evidence type="ECO:0000313" key="4">
    <source>
        <dbReference type="EMBL" id="CAD7420354.1"/>
    </source>
</evidence>
<dbReference type="PROSITE" id="PS50088">
    <property type="entry name" value="ANK_REPEAT"/>
    <property type="match status" value="1"/>
</dbReference>
<dbReference type="AlphaFoldDB" id="A0A7R9DT91"/>
<proteinExistence type="predicted"/>
<evidence type="ECO:0000256" key="2">
    <source>
        <dbReference type="ARBA" id="ARBA00023043"/>
    </source>
</evidence>
<name>A0A7R9DT91_TIMPO</name>
<sequence length="113" mass="12459">MNLSPEDERLLDAAQENHLASVSLFLRQGASVNSCKKDGLTSLHIAAEMGFLDLLQLLLSVEDICINHKATCGSTPLHCAVKRDHKEARSPFGIKTNSTPGMLSRHFENLQQF</sequence>
<dbReference type="PANTHER" id="PTHR24198:SF165">
    <property type="entry name" value="ANKYRIN REPEAT-CONTAINING PROTEIN-RELATED"/>
    <property type="match status" value="1"/>
</dbReference>
<feature type="repeat" description="ANK" evidence="3">
    <location>
        <begin position="38"/>
        <end position="60"/>
    </location>
</feature>
<reference evidence="4" key="1">
    <citation type="submission" date="2020-11" db="EMBL/GenBank/DDBJ databases">
        <authorList>
            <person name="Tran Van P."/>
        </authorList>
    </citation>
    <scope>NUCLEOTIDE SEQUENCE</scope>
</reference>
<dbReference type="Pfam" id="PF12796">
    <property type="entry name" value="Ank_2"/>
    <property type="match status" value="1"/>
</dbReference>
<accession>A0A7R9DT91</accession>
<keyword evidence="1" id="KW-0677">Repeat</keyword>
<dbReference type="PROSITE" id="PS50297">
    <property type="entry name" value="ANK_REP_REGION"/>
    <property type="match status" value="1"/>
</dbReference>
<dbReference type="Gene3D" id="1.25.40.20">
    <property type="entry name" value="Ankyrin repeat-containing domain"/>
    <property type="match status" value="1"/>
</dbReference>
<dbReference type="PANTHER" id="PTHR24198">
    <property type="entry name" value="ANKYRIN REPEAT AND PROTEIN KINASE DOMAIN-CONTAINING PROTEIN"/>
    <property type="match status" value="1"/>
</dbReference>
<dbReference type="EMBL" id="OD030252">
    <property type="protein sequence ID" value="CAD7420354.1"/>
    <property type="molecule type" value="Genomic_DNA"/>
</dbReference>
<evidence type="ECO:0000256" key="3">
    <source>
        <dbReference type="PROSITE-ProRule" id="PRU00023"/>
    </source>
</evidence>
<keyword evidence="2 3" id="KW-0040">ANK repeat</keyword>
<dbReference type="InterPro" id="IPR002110">
    <property type="entry name" value="Ankyrin_rpt"/>
</dbReference>
<dbReference type="SMART" id="SM00248">
    <property type="entry name" value="ANK"/>
    <property type="match status" value="2"/>
</dbReference>
<evidence type="ECO:0000256" key="1">
    <source>
        <dbReference type="ARBA" id="ARBA00022737"/>
    </source>
</evidence>
<protein>
    <submittedName>
        <fullName evidence="4">Uncharacterized protein</fullName>
    </submittedName>
</protein>
<gene>
    <name evidence="4" type="ORF">TPSB3V08_LOCUS13769</name>
</gene>
<organism evidence="4">
    <name type="scientific">Timema poppense</name>
    <name type="common">Walking stick</name>
    <dbReference type="NCBI Taxonomy" id="170557"/>
    <lineage>
        <taxon>Eukaryota</taxon>
        <taxon>Metazoa</taxon>
        <taxon>Ecdysozoa</taxon>
        <taxon>Arthropoda</taxon>
        <taxon>Hexapoda</taxon>
        <taxon>Insecta</taxon>
        <taxon>Pterygota</taxon>
        <taxon>Neoptera</taxon>
        <taxon>Polyneoptera</taxon>
        <taxon>Phasmatodea</taxon>
        <taxon>Timematodea</taxon>
        <taxon>Timematoidea</taxon>
        <taxon>Timematidae</taxon>
        <taxon>Timema</taxon>
    </lineage>
</organism>
<dbReference type="InterPro" id="IPR036770">
    <property type="entry name" value="Ankyrin_rpt-contain_sf"/>
</dbReference>